<evidence type="ECO:0000313" key="2">
    <source>
        <dbReference type="EMBL" id="BAO54089.1"/>
    </source>
</evidence>
<reference evidence="2 3" key="1">
    <citation type="journal article" date="2014" name="Proc. Natl. Acad. Sci. U.S.A.">
        <title>Functional characterization of flavobacteria rhodopsins reveals a unique class of light-driven chloride pump in bacteria.</title>
        <authorList>
            <person name="Yoshizawa S."/>
            <person name="Kumagai Y."/>
            <person name="Kim H."/>
            <person name="Ogura Y."/>
            <person name="Hayashi T."/>
            <person name="Iwasaki W."/>
            <person name="DeLong E.F."/>
            <person name="Kogure K."/>
        </authorList>
    </citation>
    <scope>NUCLEOTIDE SEQUENCE [LARGE SCALE GENOMIC DNA]</scope>
    <source>
        <strain evidence="2 3">S1-08</strain>
    </source>
</reference>
<name>W8VMW3_9FLAO</name>
<dbReference type="KEGG" id="nmf:NMS_0080"/>
<dbReference type="AlphaFoldDB" id="W8VMW3"/>
<dbReference type="STRING" id="1454201.NMS_0080"/>
<protein>
    <submittedName>
        <fullName evidence="2">Uncharacterized protein</fullName>
    </submittedName>
</protein>
<dbReference type="EMBL" id="AP014548">
    <property type="protein sequence ID" value="BAO54089.1"/>
    <property type="molecule type" value="Genomic_DNA"/>
</dbReference>
<dbReference type="RefSeq" id="WP_173405812.1">
    <property type="nucleotide sequence ID" value="NZ_AP014548.1"/>
</dbReference>
<dbReference type="HOGENOM" id="CLU_3134991_0_0_10"/>
<organism evidence="2 3">
    <name type="scientific">Nonlabens marinus S1-08</name>
    <dbReference type="NCBI Taxonomy" id="1454201"/>
    <lineage>
        <taxon>Bacteria</taxon>
        <taxon>Pseudomonadati</taxon>
        <taxon>Bacteroidota</taxon>
        <taxon>Flavobacteriia</taxon>
        <taxon>Flavobacteriales</taxon>
        <taxon>Flavobacteriaceae</taxon>
        <taxon>Nonlabens</taxon>
    </lineage>
</organism>
<proteinExistence type="predicted"/>
<dbReference type="Proteomes" id="UP000031760">
    <property type="component" value="Chromosome"/>
</dbReference>
<feature type="region of interest" description="Disordered" evidence="1">
    <location>
        <begin position="1"/>
        <end position="49"/>
    </location>
</feature>
<evidence type="ECO:0000256" key="1">
    <source>
        <dbReference type="SAM" id="MobiDB-lite"/>
    </source>
</evidence>
<gene>
    <name evidence="2" type="ORF">NMS_0080</name>
</gene>
<accession>W8VMW3</accession>
<keyword evidence="3" id="KW-1185">Reference proteome</keyword>
<evidence type="ECO:0000313" key="3">
    <source>
        <dbReference type="Proteomes" id="UP000031760"/>
    </source>
</evidence>
<sequence>MSDKTPNPEKTSKKEQAINLEESHGKKINHQVKDKREHHQPRDTIQDQS</sequence>